<evidence type="ECO:0008006" key="3">
    <source>
        <dbReference type="Google" id="ProtNLM"/>
    </source>
</evidence>
<organism evidence="1 2">
    <name type="scientific">Metabacillus halosaccharovorans</name>
    <dbReference type="NCBI Taxonomy" id="930124"/>
    <lineage>
        <taxon>Bacteria</taxon>
        <taxon>Bacillati</taxon>
        <taxon>Bacillota</taxon>
        <taxon>Bacilli</taxon>
        <taxon>Bacillales</taxon>
        <taxon>Bacillaceae</taxon>
        <taxon>Metabacillus</taxon>
    </lineage>
</organism>
<evidence type="ECO:0000313" key="2">
    <source>
        <dbReference type="Proteomes" id="UP001526147"/>
    </source>
</evidence>
<keyword evidence="2" id="KW-1185">Reference proteome</keyword>
<dbReference type="RefSeq" id="WP_264143530.1">
    <property type="nucleotide sequence ID" value="NZ_JAOYEY010000044.1"/>
</dbReference>
<comment type="caution">
    <text evidence="1">The sequence shown here is derived from an EMBL/GenBank/DDBJ whole genome shotgun (WGS) entry which is preliminary data.</text>
</comment>
<name>A0ABT3DJL4_9BACI</name>
<dbReference type="SUPFAM" id="SSF51735">
    <property type="entry name" value="NAD(P)-binding Rossmann-fold domains"/>
    <property type="match status" value="1"/>
</dbReference>
<gene>
    <name evidence="1" type="ORF">OIH86_15600</name>
</gene>
<accession>A0ABT3DJL4</accession>
<proteinExistence type="predicted"/>
<reference evidence="1 2" key="1">
    <citation type="submission" date="2022-10" db="EMBL/GenBank/DDBJ databases">
        <title>Draft genome assembly of moderately radiation resistant bacterium Metabacillus halosaccharovorans.</title>
        <authorList>
            <person name="Pal S."/>
            <person name="Gopinathan A."/>
        </authorList>
    </citation>
    <scope>NUCLEOTIDE SEQUENCE [LARGE SCALE GENOMIC DNA]</scope>
    <source>
        <strain evidence="1 2">VITHBRA001</strain>
    </source>
</reference>
<evidence type="ECO:0000313" key="1">
    <source>
        <dbReference type="EMBL" id="MCV9887063.1"/>
    </source>
</evidence>
<dbReference type="Proteomes" id="UP001526147">
    <property type="component" value="Unassembled WGS sequence"/>
</dbReference>
<dbReference type="InterPro" id="IPR036291">
    <property type="entry name" value="NAD(P)-bd_dom_sf"/>
</dbReference>
<sequence>MRVMVFGAQSHIGFAICEKLLGEGIEVCGVFLDSSSKMRKLLLEERMLLIGRNALFHELTLDHEWRNIEATHVIYCKEKSHNQDQLCFEKSVETAVETKSRYFYVAPDLRQIEEDDQYLTSTLESYTLFKLPGLYGPFQPPEEKIHQHLKSCVAGQKNILIIKEPIIFITDAAETIVEIIEKGDYQKVYSFLCEQKDETIESVSVEVKMNAKETESGGYRIMNKTSMEKGLLEQISCIKMYREIYGLDS</sequence>
<protein>
    <recommendedName>
        <fullName evidence="3">NAD(P)-dependent oxidoreductase</fullName>
    </recommendedName>
</protein>
<dbReference type="EMBL" id="JAOYEY010000044">
    <property type="protein sequence ID" value="MCV9887063.1"/>
    <property type="molecule type" value="Genomic_DNA"/>
</dbReference>